<name>A0ABP2S149_LEPBO</name>
<gene>
    <name evidence="1" type="ORF">LEP1GSC128_1006</name>
</gene>
<evidence type="ECO:0000313" key="1">
    <source>
        <dbReference type="EMBL" id="EKP11878.1"/>
    </source>
</evidence>
<accession>A0ABP2S149</accession>
<dbReference type="Proteomes" id="UP000002837">
    <property type="component" value="Unassembled WGS sequence"/>
</dbReference>
<evidence type="ECO:0000313" key="2">
    <source>
        <dbReference type="Proteomes" id="UP000002837"/>
    </source>
</evidence>
<comment type="caution">
    <text evidence="1">The sequence shown here is derived from an EMBL/GenBank/DDBJ whole genome shotgun (WGS) entry which is preliminary data.</text>
</comment>
<keyword evidence="2" id="KW-1185">Reference proteome</keyword>
<reference evidence="1" key="1">
    <citation type="submission" date="2012-09" db="EMBL/GenBank/DDBJ databases">
        <authorList>
            <person name="Harkins D.M."/>
            <person name="Durkin A.S."/>
            <person name="Brinkac L.M."/>
            <person name="Selengut J.D."/>
            <person name="Sanka R."/>
            <person name="DePew J."/>
            <person name="Purushe J."/>
            <person name="Picardeau M."/>
            <person name="Werts C."/>
            <person name="Goarant C."/>
            <person name="Vinetz J.M."/>
            <person name="Sutton G.G."/>
            <person name="Nelson W.C."/>
            <person name="Fouts D.E."/>
        </authorList>
    </citation>
    <scope>NUCLEOTIDE SEQUENCE [LARGE SCALE GENOMIC DNA]</scope>
    <source>
        <strain evidence="1">200801926</strain>
    </source>
</reference>
<proteinExistence type="predicted"/>
<organism evidence="1 2">
    <name type="scientific">Leptospira borgpetersenii str. 200801926</name>
    <dbReference type="NCBI Taxonomy" id="1193009"/>
    <lineage>
        <taxon>Bacteria</taxon>
        <taxon>Pseudomonadati</taxon>
        <taxon>Spirochaetota</taxon>
        <taxon>Spirochaetia</taxon>
        <taxon>Leptospirales</taxon>
        <taxon>Leptospiraceae</taxon>
        <taxon>Leptospira</taxon>
    </lineage>
</organism>
<dbReference type="EMBL" id="AKWJ02000038">
    <property type="protein sequence ID" value="EKP11878.1"/>
    <property type="molecule type" value="Genomic_DNA"/>
</dbReference>
<sequence>MSRRTHGKLTTVKNSDGTTSRIRKQGTEFYYKTLASAIPIDSLKRSYSFFKNQPGEIKNYEPGSNPLPNNFGKVALLYFSVAGPNMGMISINEATVGAVDVIERIRNSASVTLRTGGDVNHVEALRNVLEPMPFLFRTTDVGSASAGLIRPPIQTSQRKTHSAWIKRSDALVVPFESPLPVKTNESLELELNIADGVTIPNYADGYYLIAYLGVEAQFSQGKAER</sequence>
<dbReference type="RefSeq" id="WP_002760260.1">
    <property type="nucleotide sequence ID" value="NZ_AKWJ02000038.1"/>
</dbReference>
<protein>
    <submittedName>
        <fullName evidence="1">Uncharacterized protein</fullName>
    </submittedName>
</protein>